<protein>
    <submittedName>
        <fullName evidence="5">Uncharacterized protein</fullName>
    </submittedName>
</protein>
<dbReference type="AlphaFoldDB" id="A0A8J1TYL5"/>
<dbReference type="InterPro" id="IPR013783">
    <property type="entry name" value="Ig-like_fold"/>
</dbReference>
<dbReference type="Gene3D" id="2.10.70.10">
    <property type="entry name" value="Complement Module, domain 1"/>
    <property type="match status" value="9"/>
</dbReference>
<keyword evidence="6" id="KW-1185">Reference proteome</keyword>
<feature type="disulfide bond" evidence="4">
    <location>
        <begin position="809"/>
        <end position="836"/>
    </location>
</feature>
<keyword evidence="3 4" id="KW-1015">Disulfide bond</keyword>
<dbReference type="InterPro" id="IPR007110">
    <property type="entry name" value="Ig-like_dom"/>
</dbReference>
<comment type="caution">
    <text evidence="4">Lacks conserved residue(s) required for the propagation of feature annotation.</text>
</comment>
<dbReference type="SUPFAM" id="SSF48726">
    <property type="entry name" value="Immunoglobulin"/>
    <property type="match status" value="1"/>
</dbReference>
<evidence type="ECO:0000313" key="6">
    <source>
        <dbReference type="Proteomes" id="UP000749559"/>
    </source>
</evidence>
<name>A0A8J1TYL5_OWEFU</name>
<dbReference type="GO" id="GO:0005576">
    <property type="term" value="C:extracellular region"/>
    <property type="evidence" value="ECO:0007669"/>
    <property type="project" value="InterPro"/>
</dbReference>
<sequence length="839" mass="93916">MHCQGGLVLQIIFWSSVCHNIDVLNAMSADKLAIKTNSVLNSECPRKPELAAKRTCLKKCRSDTDCRGRNKRCLCDDVCGKSCVKPTKRCKPLEKLEHGYVEIVPYNKFSAKAKYLCDEGFVIYGQPSRICQGDGKWSGKPPSCESDGRCTEPPAVANAIHDGQKHLKVFPVGSQLSYMCKNGFYSDGFARAMCMEEGRWVGPRMTCSPRSCGHPGEVTNGRRDGNIFMFPRRVRYHCNGGYTIIGSPERICQSNGQWTGITPRCEAVKCPKLTHPDNGSMFGSGFFYRTVITFKCNLGYTLIGSYMRKCQSTGRWTGEDVKCKRVDCGLPDPLWNGYLEGHQTTYQSVIIFKCLGRTTFEGRSISTKCEVPEGEISSGGYWTNPTPKCWGQCEVPDMANGTVLGRHALWVNHNTTVSFKCKNTTHIPSRHGPATCYNGTWIGLLKCLPAPCRDRPPSITNGIPRYYSTRHGARAKYKCDTGYELKENKYMQCSYGKWKPMGRMPYCEPLYCPWVGGIPHCKVLLVGVIGKYEYRSYARKVGHNEQIEFQCDRGYKLIGPGAATCVDGQWSPEDSPMCVESSHSLMPISTYRGKRSVKSGSKRELPVCFKETHRDDPLPMYRGKRSIAGPTAAILPKFFRPEVKVGKVQGKYFIEDNLTLHVFPGSNITLDCLYLRKFGTPKWKKGAVMADIGYIMPPSKHHIQSHDTLFYEVSDTQRIIAGPNGKATPLEISLPGEWQESGTQYRLYLTSVQKEDEGRYKCYNPYIHSTANFLDVVVKEIHCKEPLVSPNVIKHGTDYSVGAIVTYSCHGWGASRTPMQVKCLSTGKWSAHPPSCMSL</sequence>
<keyword evidence="4" id="KW-0768">Sushi</keyword>
<proteinExistence type="predicted"/>
<dbReference type="Pfam" id="PF00095">
    <property type="entry name" value="WAP"/>
    <property type="match status" value="1"/>
</dbReference>
<dbReference type="GO" id="GO:0030414">
    <property type="term" value="F:peptidase inhibitor activity"/>
    <property type="evidence" value="ECO:0007669"/>
    <property type="project" value="InterPro"/>
</dbReference>
<evidence type="ECO:0000256" key="2">
    <source>
        <dbReference type="ARBA" id="ARBA00022737"/>
    </source>
</evidence>
<dbReference type="EMBL" id="CAIIXF020000006">
    <property type="protein sequence ID" value="CAH1787576.1"/>
    <property type="molecule type" value="Genomic_DNA"/>
</dbReference>
<dbReference type="PANTHER" id="PTHR45656">
    <property type="entry name" value="PROTEIN CBR-CLEC-78"/>
    <property type="match status" value="1"/>
</dbReference>
<dbReference type="PROSITE" id="PS50923">
    <property type="entry name" value="SUSHI"/>
    <property type="match status" value="7"/>
</dbReference>
<organism evidence="5 6">
    <name type="scientific">Owenia fusiformis</name>
    <name type="common">Polychaete worm</name>
    <dbReference type="NCBI Taxonomy" id="6347"/>
    <lineage>
        <taxon>Eukaryota</taxon>
        <taxon>Metazoa</taxon>
        <taxon>Spiralia</taxon>
        <taxon>Lophotrochozoa</taxon>
        <taxon>Annelida</taxon>
        <taxon>Polychaeta</taxon>
        <taxon>Sedentaria</taxon>
        <taxon>Canalipalpata</taxon>
        <taxon>Sabellida</taxon>
        <taxon>Oweniida</taxon>
        <taxon>Oweniidae</taxon>
        <taxon>Owenia</taxon>
    </lineage>
</organism>
<feature type="disulfide bond" evidence="4">
    <location>
        <begin position="238"/>
        <end position="265"/>
    </location>
</feature>
<dbReference type="InterPro" id="IPR008197">
    <property type="entry name" value="WAP_dom"/>
</dbReference>
<dbReference type="InterPro" id="IPR036179">
    <property type="entry name" value="Ig-like_dom_sf"/>
</dbReference>
<feature type="disulfide bond" evidence="4">
    <location>
        <begin position="180"/>
        <end position="207"/>
    </location>
</feature>
<dbReference type="OrthoDB" id="9991441at2759"/>
<dbReference type="Proteomes" id="UP000749559">
    <property type="component" value="Unassembled WGS sequence"/>
</dbReference>
<dbReference type="Pfam" id="PF00084">
    <property type="entry name" value="Sushi"/>
    <property type="match status" value="7"/>
</dbReference>
<feature type="disulfide bond" evidence="4">
    <location>
        <begin position="551"/>
        <end position="578"/>
    </location>
</feature>
<keyword evidence="2" id="KW-0677">Repeat</keyword>
<evidence type="ECO:0000313" key="5">
    <source>
        <dbReference type="EMBL" id="CAH1787576.1"/>
    </source>
</evidence>
<dbReference type="SUPFAM" id="SSF57535">
    <property type="entry name" value="Complement control module/SCR domain"/>
    <property type="match status" value="8"/>
</dbReference>
<keyword evidence="1" id="KW-0732">Signal</keyword>
<feature type="disulfide bond" evidence="4">
    <location>
        <begin position="296"/>
        <end position="323"/>
    </location>
</feature>
<dbReference type="InterPro" id="IPR051277">
    <property type="entry name" value="SEZ6_CSMD_C4BPB_Regulators"/>
</dbReference>
<reference evidence="5" key="1">
    <citation type="submission" date="2022-03" db="EMBL/GenBank/DDBJ databases">
        <authorList>
            <person name="Martin C."/>
        </authorList>
    </citation>
    <scope>NUCLEOTIDE SEQUENCE</scope>
</reference>
<evidence type="ECO:0000256" key="3">
    <source>
        <dbReference type="ARBA" id="ARBA00023157"/>
    </source>
</evidence>
<evidence type="ECO:0000256" key="1">
    <source>
        <dbReference type="ARBA" id="ARBA00022729"/>
    </source>
</evidence>
<dbReference type="PANTHER" id="PTHR45656:SF4">
    <property type="entry name" value="PROTEIN CBR-CLEC-78"/>
    <property type="match status" value="1"/>
</dbReference>
<dbReference type="PROSITE" id="PS51390">
    <property type="entry name" value="WAP"/>
    <property type="match status" value="1"/>
</dbReference>
<accession>A0A8J1TYL5</accession>
<dbReference type="Gene3D" id="2.60.40.10">
    <property type="entry name" value="Immunoglobulins"/>
    <property type="match status" value="1"/>
</dbReference>
<dbReference type="CDD" id="cd00033">
    <property type="entry name" value="CCP"/>
    <property type="match status" value="7"/>
</dbReference>
<dbReference type="PROSITE" id="PS50835">
    <property type="entry name" value="IG_LIKE"/>
    <property type="match status" value="1"/>
</dbReference>
<feature type="disulfide bond" evidence="4">
    <location>
        <begin position="117"/>
        <end position="144"/>
    </location>
</feature>
<dbReference type="SMART" id="SM00032">
    <property type="entry name" value="CCP"/>
    <property type="match status" value="9"/>
</dbReference>
<comment type="caution">
    <text evidence="5">The sequence shown here is derived from an EMBL/GenBank/DDBJ whole genome shotgun (WGS) entry which is preliminary data.</text>
</comment>
<dbReference type="InterPro" id="IPR035976">
    <property type="entry name" value="Sushi/SCR/CCP_sf"/>
</dbReference>
<gene>
    <name evidence="5" type="ORF">OFUS_LOCUS13243</name>
</gene>
<dbReference type="InterPro" id="IPR000436">
    <property type="entry name" value="Sushi_SCR_CCP_dom"/>
</dbReference>
<evidence type="ECO:0000256" key="4">
    <source>
        <dbReference type="PROSITE-ProRule" id="PRU00302"/>
    </source>
</evidence>